<feature type="domain" description="bAvd-like" evidence="1">
    <location>
        <begin position="6"/>
        <end position="110"/>
    </location>
</feature>
<accession>A0A6S5C3R3</accession>
<dbReference type="SUPFAM" id="SSF158446">
    <property type="entry name" value="IVS-encoded protein-like"/>
    <property type="match status" value="1"/>
</dbReference>
<proteinExistence type="predicted"/>
<organism evidence="2 3">
    <name type="scientific">Aeromonas veronii</name>
    <dbReference type="NCBI Taxonomy" id="654"/>
    <lineage>
        <taxon>Bacteria</taxon>
        <taxon>Pseudomonadati</taxon>
        <taxon>Pseudomonadota</taxon>
        <taxon>Gammaproteobacteria</taxon>
        <taxon>Aeromonadales</taxon>
        <taxon>Aeromonadaceae</taxon>
        <taxon>Aeromonas</taxon>
    </lineage>
</organism>
<evidence type="ECO:0000313" key="2">
    <source>
        <dbReference type="EMBL" id="BBR39386.1"/>
    </source>
</evidence>
<evidence type="ECO:0000259" key="1">
    <source>
        <dbReference type="Pfam" id="PF22296"/>
    </source>
</evidence>
<protein>
    <recommendedName>
        <fullName evidence="1">bAvd-like domain-containing protein</fullName>
    </recommendedName>
</protein>
<dbReference type="CDD" id="cd16376">
    <property type="entry name" value="Avd_like"/>
    <property type="match status" value="1"/>
</dbReference>
<dbReference type="Proteomes" id="UP000515442">
    <property type="component" value="Chromosome"/>
</dbReference>
<name>A0A6S5C3R3_AERVE</name>
<dbReference type="InterPro" id="IPR055360">
    <property type="entry name" value="bAvd"/>
</dbReference>
<dbReference type="AlphaFoldDB" id="A0A6S5C3R3"/>
<dbReference type="Gene3D" id="1.20.1440.60">
    <property type="entry name" value="23S rRNA-intervening sequence"/>
    <property type="match status" value="1"/>
</dbReference>
<dbReference type="Pfam" id="PF22296">
    <property type="entry name" value="bAvd"/>
    <property type="match status" value="1"/>
</dbReference>
<dbReference type="NCBIfam" id="NF033474">
    <property type="entry name" value="DivGenRetAVD"/>
    <property type="match status" value="1"/>
</dbReference>
<dbReference type="RefSeq" id="WP_182939530.1">
    <property type="nucleotide sequence ID" value="NZ_AP022038.1"/>
</dbReference>
<dbReference type="InterPro" id="IPR036583">
    <property type="entry name" value="23S_rRNA_IVS_sf"/>
</dbReference>
<reference evidence="2 3" key="1">
    <citation type="submission" date="2019-12" db="EMBL/GenBank/DDBJ databases">
        <title>complete genome sequences of Aeromonas veronii str. WP3-W19-ESBL-03 isolated from wastewater treatment plant effluent.</title>
        <authorList>
            <person name="Sekizuka T."/>
            <person name="Itokawa K."/>
            <person name="Yatsu K."/>
            <person name="Inamine Y."/>
            <person name="Kuroda M."/>
        </authorList>
    </citation>
    <scope>NUCLEOTIDE SEQUENCE [LARGE SCALE GENOMIC DNA]</scope>
    <source>
        <strain evidence="2 3">WP3-W19-ESBL-03</strain>
    </source>
</reference>
<evidence type="ECO:0000313" key="3">
    <source>
        <dbReference type="Proteomes" id="UP000515442"/>
    </source>
</evidence>
<dbReference type="EMBL" id="AP022038">
    <property type="protein sequence ID" value="BBR39386.1"/>
    <property type="molecule type" value="Genomic_DNA"/>
</dbReference>
<sequence length="114" mass="13286">MDKQPLVIEQRIRDMMQYGHIALRQFPKSEKHVLAAEIRTSMLTLLRLVITAAKRYHKKTTLTDLDVELAVLQNQVRLAKDLAYLPINKYQHWSGLNLEIGRMIGGWLKYERAA</sequence>
<gene>
    <name evidence="2" type="ORF">WP3W19E03_19110</name>
</gene>